<dbReference type="AlphaFoldDB" id="A0A1X0P5R0"/>
<evidence type="ECO:0000313" key="4">
    <source>
        <dbReference type="EMBL" id="ORC92284.1"/>
    </source>
</evidence>
<dbReference type="Pfam" id="PF00656">
    <property type="entry name" value="Peptidase_C14"/>
    <property type="match status" value="1"/>
</dbReference>
<dbReference type="Gene3D" id="3.40.50.12660">
    <property type="match status" value="1"/>
</dbReference>
<proteinExistence type="inferred from homology"/>
<dbReference type="RefSeq" id="XP_028886350.1">
    <property type="nucleotide sequence ID" value="XM_029022692.1"/>
</dbReference>
<sequence>MDLVIGLIAGTLAANALPYVVNSIGRVDRPKPVNIEEALRMAHECRPVIPYRAPRPYVYGRVKALFIGINYTGMSGQLSGCVNDVKQMLSTLQRIQFPISECCILVDNPRFPNYTDMPTRKNIIKYMAWLVYDVRPGDVLFFHYSGHGTQTKAKRDSQERYDQCLVPLDYQRNGTIVDDDLFELLVKRLPAGVRMTAVFDCCHSASLLDLPFVFVAGNNMMAGRRYEMRMARSDNFSQGDVVMFSGCADSGTSADVANTSSFGTGSVAAGGAATQALTWALLNTSGLTYADIFIKTREMLRQKRYSQVPQLSSSKPVDLYKPFSLFGPITVNSALMHYVPQQYQQPWVVPQQPQQPYYPPQPQQGYYPPQQQPAQGIPLMPASGVPPAQYPQALPANQGGVPPAQYPSTSGYSPYPAALYTPPGGKPL</sequence>
<feature type="region of interest" description="Disordered" evidence="2">
    <location>
        <begin position="352"/>
        <end position="428"/>
    </location>
</feature>
<gene>
    <name evidence="4" type="ORF">TM35_000044980</name>
</gene>
<dbReference type="InterPro" id="IPR029030">
    <property type="entry name" value="Caspase-like_dom_sf"/>
</dbReference>
<evidence type="ECO:0000259" key="3">
    <source>
        <dbReference type="Pfam" id="PF00656"/>
    </source>
</evidence>
<accession>A0A1X0P5R0</accession>
<dbReference type="GO" id="GO:0005737">
    <property type="term" value="C:cytoplasm"/>
    <property type="evidence" value="ECO:0007669"/>
    <property type="project" value="TreeGrafter"/>
</dbReference>
<protein>
    <submittedName>
        <fullName evidence="4">Putative metacaspase 5</fullName>
    </submittedName>
</protein>
<dbReference type="VEuPathDB" id="TriTrypDB:TM35_000044980"/>
<dbReference type="SUPFAM" id="SSF52129">
    <property type="entry name" value="Caspase-like"/>
    <property type="match status" value="1"/>
</dbReference>
<dbReference type="GeneID" id="39982472"/>
<evidence type="ECO:0000256" key="2">
    <source>
        <dbReference type="SAM" id="MobiDB-lite"/>
    </source>
</evidence>
<name>A0A1X0P5R0_9TRYP</name>
<evidence type="ECO:0000256" key="1">
    <source>
        <dbReference type="ARBA" id="ARBA00009005"/>
    </source>
</evidence>
<dbReference type="InterPro" id="IPR011600">
    <property type="entry name" value="Pept_C14_caspase"/>
</dbReference>
<comment type="similarity">
    <text evidence="1">Belongs to the peptidase C14B family.</text>
</comment>
<dbReference type="EMBL" id="NBCO01000004">
    <property type="protein sequence ID" value="ORC92284.1"/>
    <property type="molecule type" value="Genomic_DNA"/>
</dbReference>
<evidence type="ECO:0000313" key="5">
    <source>
        <dbReference type="Proteomes" id="UP000192257"/>
    </source>
</evidence>
<dbReference type="PANTHER" id="PTHR48104">
    <property type="entry name" value="METACASPASE-4"/>
    <property type="match status" value="1"/>
</dbReference>
<dbReference type="InterPro" id="IPR050452">
    <property type="entry name" value="Metacaspase"/>
</dbReference>
<keyword evidence="5" id="KW-1185">Reference proteome</keyword>
<comment type="caution">
    <text evidence="4">The sequence shown here is derived from an EMBL/GenBank/DDBJ whole genome shotgun (WGS) entry which is preliminary data.</text>
</comment>
<dbReference type="PANTHER" id="PTHR48104:SF30">
    <property type="entry name" value="METACASPASE-1"/>
    <property type="match status" value="1"/>
</dbReference>
<dbReference type="Proteomes" id="UP000192257">
    <property type="component" value="Unassembled WGS sequence"/>
</dbReference>
<feature type="domain" description="Peptidase C14 caspase" evidence="3">
    <location>
        <begin position="62"/>
        <end position="315"/>
    </location>
</feature>
<organism evidence="4 5">
    <name type="scientific">Trypanosoma theileri</name>
    <dbReference type="NCBI Taxonomy" id="67003"/>
    <lineage>
        <taxon>Eukaryota</taxon>
        <taxon>Discoba</taxon>
        <taxon>Euglenozoa</taxon>
        <taxon>Kinetoplastea</taxon>
        <taxon>Metakinetoplastina</taxon>
        <taxon>Trypanosomatida</taxon>
        <taxon>Trypanosomatidae</taxon>
        <taxon>Trypanosoma</taxon>
    </lineage>
</organism>
<dbReference type="GO" id="GO:0006508">
    <property type="term" value="P:proteolysis"/>
    <property type="evidence" value="ECO:0007669"/>
    <property type="project" value="InterPro"/>
</dbReference>
<dbReference type="OrthoDB" id="3223806at2759"/>
<reference evidence="4 5" key="1">
    <citation type="submission" date="2017-03" db="EMBL/GenBank/DDBJ databases">
        <title>An alternative strategy for trypanosome survival in the mammalian bloodstream revealed through genome and transcriptome analysis of the ubiquitous bovine parasite Trypanosoma (Megatrypanum) theileri.</title>
        <authorList>
            <person name="Kelly S."/>
            <person name="Ivens A."/>
            <person name="Mott A."/>
            <person name="O'Neill E."/>
            <person name="Emms D."/>
            <person name="Macleod O."/>
            <person name="Voorheis P."/>
            <person name="Matthews J."/>
            <person name="Matthews K."/>
            <person name="Carrington M."/>
        </authorList>
    </citation>
    <scope>NUCLEOTIDE SEQUENCE [LARGE SCALE GENOMIC DNA]</scope>
    <source>
        <strain evidence="4">Edinburgh</strain>
    </source>
</reference>
<feature type="compositionally biased region" description="Low complexity" evidence="2">
    <location>
        <begin position="363"/>
        <end position="373"/>
    </location>
</feature>
<dbReference type="GO" id="GO:0004197">
    <property type="term" value="F:cysteine-type endopeptidase activity"/>
    <property type="evidence" value="ECO:0007669"/>
    <property type="project" value="InterPro"/>
</dbReference>